<proteinExistence type="predicted"/>
<feature type="region of interest" description="Disordered" evidence="8">
    <location>
        <begin position="1"/>
        <end position="20"/>
    </location>
</feature>
<accession>A0AAD6PNB4</accession>
<dbReference type="AlphaFoldDB" id="A0AAD6PNB4"/>
<dbReference type="InterPro" id="IPR034741">
    <property type="entry name" value="Terpene_cyclase-like_1_C"/>
</dbReference>
<dbReference type="GO" id="GO:0034009">
    <property type="term" value="F:isoprene synthase activity"/>
    <property type="evidence" value="ECO:0007669"/>
    <property type="project" value="UniProtKB-EC"/>
</dbReference>
<evidence type="ECO:0000256" key="6">
    <source>
        <dbReference type="ARBA" id="ARBA00067923"/>
    </source>
</evidence>
<keyword evidence="3" id="KW-0460">Magnesium</keyword>
<dbReference type="EMBL" id="JAQIZT010000019">
    <property type="protein sequence ID" value="KAJ6951327.1"/>
    <property type="molecule type" value="Genomic_DNA"/>
</dbReference>
<dbReference type="FunFam" id="1.50.10.130:FF:000001">
    <property type="entry name" value="Isoprene synthase, chloroplastic"/>
    <property type="match status" value="1"/>
</dbReference>
<feature type="domain" description="Terpene synthase metal-binding" evidence="10">
    <location>
        <begin position="259"/>
        <end position="499"/>
    </location>
</feature>
<dbReference type="SFLD" id="SFLDS00005">
    <property type="entry name" value="Isoprenoid_Synthase_Type_I"/>
    <property type="match status" value="1"/>
</dbReference>
<dbReference type="PANTHER" id="PTHR31225">
    <property type="entry name" value="OS04G0344100 PROTEIN-RELATED"/>
    <property type="match status" value="1"/>
</dbReference>
<dbReference type="InterPro" id="IPR036965">
    <property type="entry name" value="Terpene_synth_N_sf"/>
</dbReference>
<dbReference type="GO" id="GO:0120251">
    <property type="term" value="P:hydrocarbon biosynthetic process"/>
    <property type="evidence" value="ECO:0007669"/>
    <property type="project" value="UniProtKB-ARBA"/>
</dbReference>
<dbReference type="EC" id="4.2.3.27" evidence="5"/>
<evidence type="ECO:0000256" key="4">
    <source>
        <dbReference type="ARBA" id="ARBA00023239"/>
    </source>
</evidence>
<evidence type="ECO:0000256" key="8">
    <source>
        <dbReference type="SAM" id="MobiDB-lite"/>
    </source>
</evidence>
<dbReference type="InterPro" id="IPR044814">
    <property type="entry name" value="Terpene_cyclase_plant_C1"/>
</dbReference>
<feature type="coiled-coil region" evidence="7">
    <location>
        <begin position="548"/>
        <end position="575"/>
    </location>
</feature>
<organism evidence="11 12">
    <name type="scientific">Populus alba x Populus x berolinensis</name>
    <dbReference type="NCBI Taxonomy" id="444605"/>
    <lineage>
        <taxon>Eukaryota</taxon>
        <taxon>Viridiplantae</taxon>
        <taxon>Streptophyta</taxon>
        <taxon>Embryophyta</taxon>
        <taxon>Tracheophyta</taxon>
        <taxon>Spermatophyta</taxon>
        <taxon>Magnoliopsida</taxon>
        <taxon>eudicotyledons</taxon>
        <taxon>Gunneridae</taxon>
        <taxon>Pentapetalae</taxon>
        <taxon>rosids</taxon>
        <taxon>fabids</taxon>
        <taxon>Malpighiales</taxon>
        <taxon>Salicaceae</taxon>
        <taxon>Saliceae</taxon>
        <taxon>Populus</taxon>
    </lineage>
</organism>
<feature type="compositionally biased region" description="Polar residues" evidence="8">
    <location>
        <begin position="1"/>
        <end position="19"/>
    </location>
</feature>
<dbReference type="InterPro" id="IPR001906">
    <property type="entry name" value="Terpene_synth_N"/>
</dbReference>
<evidence type="ECO:0000259" key="9">
    <source>
        <dbReference type="Pfam" id="PF01397"/>
    </source>
</evidence>
<dbReference type="SFLD" id="SFLDG01014">
    <property type="entry name" value="Terpene_Cyclase_Like_1_N-term"/>
    <property type="match status" value="1"/>
</dbReference>
<dbReference type="SUPFAM" id="SSF48576">
    <property type="entry name" value="Terpenoid synthases"/>
    <property type="match status" value="1"/>
</dbReference>
<gene>
    <name evidence="11" type="ORF">NC653_040666</name>
</gene>
<dbReference type="SUPFAM" id="SSF48239">
    <property type="entry name" value="Terpenoid cyclases/Protein prenyltransferases"/>
    <property type="match status" value="2"/>
</dbReference>
<evidence type="ECO:0000313" key="12">
    <source>
        <dbReference type="Proteomes" id="UP001164929"/>
    </source>
</evidence>
<evidence type="ECO:0000256" key="5">
    <source>
        <dbReference type="ARBA" id="ARBA00066664"/>
    </source>
</evidence>
<reference evidence="11" key="1">
    <citation type="journal article" date="2023" name="Mol. Ecol. Resour.">
        <title>Chromosome-level genome assembly of a triploid poplar Populus alba 'Berolinensis'.</title>
        <authorList>
            <person name="Chen S."/>
            <person name="Yu Y."/>
            <person name="Wang X."/>
            <person name="Wang S."/>
            <person name="Zhang T."/>
            <person name="Zhou Y."/>
            <person name="He R."/>
            <person name="Meng N."/>
            <person name="Wang Y."/>
            <person name="Liu W."/>
            <person name="Liu Z."/>
            <person name="Liu J."/>
            <person name="Guo Q."/>
            <person name="Huang H."/>
            <person name="Sederoff R.R."/>
            <person name="Wang G."/>
            <person name="Qu G."/>
            <person name="Chen S."/>
        </authorList>
    </citation>
    <scope>NUCLEOTIDE SEQUENCE</scope>
    <source>
        <strain evidence="11">SC-2020</strain>
    </source>
</reference>
<dbReference type="Proteomes" id="UP001164929">
    <property type="component" value="Chromosome 19"/>
</dbReference>
<evidence type="ECO:0000256" key="7">
    <source>
        <dbReference type="SAM" id="Coils"/>
    </source>
</evidence>
<dbReference type="Pfam" id="PF03936">
    <property type="entry name" value="Terpene_synth_C"/>
    <property type="match status" value="1"/>
</dbReference>
<dbReference type="GO" id="GO:0016102">
    <property type="term" value="P:diterpenoid biosynthetic process"/>
    <property type="evidence" value="ECO:0007669"/>
    <property type="project" value="InterPro"/>
</dbReference>
<keyword evidence="7" id="KW-0175">Coiled coil</keyword>
<keyword evidence="12" id="KW-1185">Reference proteome</keyword>
<dbReference type="Pfam" id="PF01397">
    <property type="entry name" value="Terpene_synth"/>
    <property type="match status" value="2"/>
</dbReference>
<evidence type="ECO:0000256" key="3">
    <source>
        <dbReference type="ARBA" id="ARBA00022842"/>
    </source>
</evidence>
<evidence type="ECO:0000256" key="2">
    <source>
        <dbReference type="ARBA" id="ARBA00022723"/>
    </source>
</evidence>
<keyword evidence="4" id="KW-0456">Lyase</keyword>
<feature type="domain" description="Terpene synthase N-terminal" evidence="9">
    <location>
        <begin position="552"/>
        <end position="644"/>
    </location>
</feature>
<dbReference type="InterPro" id="IPR005630">
    <property type="entry name" value="Terpene_synthase_metal-bd"/>
</dbReference>
<dbReference type="InterPro" id="IPR008949">
    <property type="entry name" value="Isoprenoid_synthase_dom_sf"/>
</dbReference>
<comment type="cofactor">
    <cofactor evidence="1">
        <name>Mg(2+)</name>
        <dbReference type="ChEBI" id="CHEBI:18420"/>
    </cofactor>
</comment>
<sequence length="658" mass="76741">METQAHLTASSNRQNNSRPEANFPPSLWGCSFASFSFPQTEFESYSRKVEVLKENVKDMLMASKKDTVEHIEFINQLCRLGVSYHFDDEIENSLKEIFYDLPNLLEKHDFDLYTVSLLFRVLRQHGFKIPCVVFDKFKDTNEEFKKTIINDVKGILSLYEASFLSVHGEQVLDEALVFTKANLESSATQSSPRLADHIRNALIRPFHKGVPRIEARKYISFYEEDESRIDTLLKFAKIDFNRVQLLHRQELSILSRWWNDLNFAEELPYARDRIVEIYFWANGIHFEPQYAFSRMMVTKYTKLVSLVDDTYDAYASFEEIQHFTNAIERCSMNAIDQLPADYMKVLYRALLNLFNETENDMGKQGRSYASYYLKEEYKEVVRGYHAEAEWADKCHVPTFDEYVRNGLATSAYGVIMAASFLGMEEVAGGEEYEWLKSNPKIIKAGKMIGRLMNDIVGHEDEQKRGDCASGVECYMKQYDASEKKAIEEIQKMDVNAWKDINEDCMRPTNAPMLLLQHFVNLIRVTDVSYGNDDDAFTIPSSLKDYVTLLYIEQEFESYSRKVEELKENVKDMLMASKKDTVEHIEFINQLCRLGVSYHFDDEIENSLKEIFYDLPNLLEKHDFDLYTVSLLFRVLRQHGFKIPCGERILPLYSLPNFN</sequence>
<dbReference type="Gene3D" id="1.50.10.130">
    <property type="entry name" value="Terpene synthase, N-terminal domain"/>
    <property type="match status" value="2"/>
</dbReference>
<dbReference type="FunFam" id="1.10.600.10:FF:000007">
    <property type="entry name" value="Isoprene synthase, chloroplastic"/>
    <property type="match status" value="1"/>
</dbReference>
<dbReference type="InterPro" id="IPR050148">
    <property type="entry name" value="Terpene_synthase-like"/>
</dbReference>
<dbReference type="PANTHER" id="PTHR31225:SF93">
    <property type="entry name" value="ALPHA-HUMULENE_(-)-(E)-BETA-CARYOPHYLLENE SYNTHASE"/>
    <property type="match status" value="1"/>
</dbReference>
<keyword evidence="2" id="KW-0479">Metal-binding</keyword>
<feature type="domain" description="Terpene synthase N-terminal" evidence="9">
    <location>
        <begin position="28"/>
        <end position="202"/>
    </location>
</feature>
<dbReference type="CDD" id="cd00684">
    <property type="entry name" value="Terpene_cyclase_plant_C1"/>
    <property type="match status" value="1"/>
</dbReference>
<dbReference type="GO" id="GO:0000287">
    <property type="term" value="F:magnesium ion binding"/>
    <property type="evidence" value="ECO:0007669"/>
    <property type="project" value="InterPro"/>
</dbReference>
<evidence type="ECO:0000313" key="11">
    <source>
        <dbReference type="EMBL" id="KAJ6951327.1"/>
    </source>
</evidence>
<dbReference type="Gene3D" id="1.10.600.10">
    <property type="entry name" value="Farnesyl Diphosphate Synthase"/>
    <property type="match status" value="1"/>
</dbReference>
<evidence type="ECO:0000256" key="1">
    <source>
        <dbReference type="ARBA" id="ARBA00001946"/>
    </source>
</evidence>
<protein>
    <recommendedName>
        <fullName evidence="6">Isoprene synthase, chloroplastic</fullName>
        <ecNumber evidence="5">4.2.3.27</ecNumber>
    </recommendedName>
</protein>
<dbReference type="InterPro" id="IPR008930">
    <property type="entry name" value="Terpenoid_cyclase/PrenylTrfase"/>
</dbReference>
<dbReference type="SFLD" id="SFLDG01019">
    <property type="entry name" value="Terpene_Cyclase_Like_1_C_Termi"/>
    <property type="match status" value="1"/>
</dbReference>
<name>A0AAD6PNB4_9ROSI</name>
<evidence type="ECO:0000259" key="10">
    <source>
        <dbReference type="Pfam" id="PF03936"/>
    </source>
</evidence>
<comment type="caution">
    <text evidence="11">The sequence shown here is derived from an EMBL/GenBank/DDBJ whole genome shotgun (WGS) entry which is preliminary data.</text>
</comment>